<keyword evidence="7" id="KW-0808">Transferase</keyword>
<comment type="caution">
    <text evidence="7">The sequence shown here is derived from an EMBL/GenBank/DDBJ whole genome shotgun (WGS) entry which is preliminary data.</text>
</comment>
<dbReference type="InterPro" id="IPR045229">
    <property type="entry name" value="TPP_enz"/>
</dbReference>
<keyword evidence="8" id="KW-1185">Reference proteome</keyword>
<evidence type="ECO:0000259" key="4">
    <source>
        <dbReference type="Pfam" id="PF00205"/>
    </source>
</evidence>
<dbReference type="Proteomes" id="UP000245577">
    <property type="component" value="Unassembled WGS sequence"/>
</dbReference>
<dbReference type="InterPro" id="IPR029035">
    <property type="entry name" value="DHS-like_NAD/FAD-binding_dom"/>
</dbReference>
<keyword evidence="2 3" id="KW-0786">Thiamine pyrophosphate</keyword>
<dbReference type="GO" id="GO:0005948">
    <property type="term" value="C:acetolactate synthase complex"/>
    <property type="evidence" value="ECO:0007669"/>
    <property type="project" value="TreeGrafter"/>
</dbReference>
<dbReference type="SUPFAM" id="SSF52467">
    <property type="entry name" value="DHS-like NAD/FAD-binding domain"/>
    <property type="match status" value="1"/>
</dbReference>
<dbReference type="GO" id="GO:0030976">
    <property type="term" value="F:thiamine pyrophosphate binding"/>
    <property type="evidence" value="ECO:0007669"/>
    <property type="project" value="InterPro"/>
</dbReference>
<dbReference type="Pfam" id="PF02775">
    <property type="entry name" value="TPP_enzyme_C"/>
    <property type="match status" value="1"/>
</dbReference>
<evidence type="ECO:0000256" key="2">
    <source>
        <dbReference type="ARBA" id="ARBA00023052"/>
    </source>
</evidence>
<proteinExistence type="inferred from homology"/>
<evidence type="ECO:0000256" key="3">
    <source>
        <dbReference type="RuleBase" id="RU362132"/>
    </source>
</evidence>
<accession>A0A2U1S618</accession>
<dbReference type="PANTHER" id="PTHR18968:SF13">
    <property type="entry name" value="ACETOLACTATE SYNTHASE CATALYTIC SUBUNIT, MITOCHONDRIAL"/>
    <property type="match status" value="1"/>
</dbReference>
<dbReference type="RefSeq" id="WP_116670161.1">
    <property type="nucleotide sequence ID" value="NZ_MZGU01000006.1"/>
</dbReference>
<dbReference type="EC" id="2.2.1.6" evidence="7"/>
<dbReference type="Gene3D" id="3.40.50.1220">
    <property type="entry name" value="TPP-binding domain"/>
    <property type="match status" value="1"/>
</dbReference>
<reference evidence="7 8" key="1">
    <citation type="submission" date="2017-03" db="EMBL/GenBank/DDBJ databases">
        <title>Genome sequence of Methanobrevibacter wosei.</title>
        <authorList>
            <person name="Poehlein A."/>
            <person name="Seedorf H."/>
            <person name="Daniel R."/>
        </authorList>
    </citation>
    <scope>NUCLEOTIDE SEQUENCE [LARGE SCALE GENOMIC DNA]</scope>
    <source>
        <strain evidence="7 8">DSM 11979</strain>
    </source>
</reference>
<dbReference type="Gene3D" id="3.40.50.970">
    <property type="match status" value="2"/>
</dbReference>
<dbReference type="GO" id="GO:0003984">
    <property type="term" value="F:acetolactate synthase activity"/>
    <property type="evidence" value="ECO:0007669"/>
    <property type="project" value="UniProtKB-EC"/>
</dbReference>
<dbReference type="InterPro" id="IPR012001">
    <property type="entry name" value="Thiamin_PyroP_enz_TPP-bd_dom"/>
</dbReference>
<evidence type="ECO:0000313" key="7">
    <source>
        <dbReference type="EMBL" id="PWB85068.1"/>
    </source>
</evidence>
<dbReference type="OrthoDB" id="6837at2157"/>
<dbReference type="Pfam" id="PF02776">
    <property type="entry name" value="TPP_enzyme_N"/>
    <property type="match status" value="1"/>
</dbReference>
<dbReference type="GO" id="GO:0009097">
    <property type="term" value="P:isoleucine biosynthetic process"/>
    <property type="evidence" value="ECO:0007669"/>
    <property type="project" value="TreeGrafter"/>
</dbReference>
<organism evidence="7 8">
    <name type="scientific">Methanobrevibacter woesei</name>
    <dbReference type="NCBI Taxonomy" id="190976"/>
    <lineage>
        <taxon>Archaea</taxon>
        <taxon>Methanobacteriati</taxon>
        <taxon>Methanobacteriota</taxon>
        <taxon>Methanomada group</taxon>
        <taxon>Methanobacteria</taxon>
        <taxon>Methanobacteriales</taxon>
        <taxon>Methanobacteriaceae</taxon>
        <taxon>Methanobrevibacter</taxon>
    </lineage>
</organism>
<dbReference type="EMBL" id="MZGU01000006">
    <property type="protein sequence ID" value="PWB85068.1"/>
    <property type="molecule type" value="Genomic_DNA"/>
</dbReference>
<dbReference type="InterPro" id="IPR029061">
    <property type="entry name" value="THDP-binding"/>
</dbReference>
<evidence type="ECO:0000313" key="8">
    <source>
        <dbReference type="Proteomes" id="UP000245577"/>
    </source>
</evidence>
<dbReference type="GO" id="GO:0009099">
    <property type="term" value="P:L-valine biosynthetic process"/>
    <property type="evidence" value="ECO:0007669"/>
    <property type="project" value="TreeGrafter"/>
</dbReference>
<dbReference type="CDD" id="cd07035">
    <property type="entry name" value="TPP_PYR_POX_like"/>
    <property type="match status" value="1"/>
</dbReference>
<sequence length="516" mass="57506">MNLADRLVELLEEFQLNTIFGIPGEQILPFYKALANSNLNHILVRHEQAAAHACDGYFKSSGKPAVCVATAGPGALNLVMAVSTAFKDNIPMLILTGDNPIASKKTDEFQSFPLKKIFKTCTVKSFNPHTAEEAVDNFARAMHLINRGPVHINLSKDILLNEINKKPLKNYDNHFFYNYNKIQKFINKSERPLIILGSGALESKEEIREITEKYQIPVATTYPAKGLVDENEKHSLGLIGNRGLERSKYAFENCDCIIALGTRLSERTIKNTDEVKDKLIHVNIDNNCLKGKFRVHGPVKEFINHINFNNSSNWLSDILKIKDSKYTDGIDDESEPLRPQSAINTIYEVFGNNRIVNDAGSHTTWATILKKSDDFGKLLFSGGFAPMGYGLPAAVGSAIAKPQEKIILINGDGDFQMNMQELATVAENNLNILMVILNNSQYGVIKQTQRNVYNMDPFEVDLTNPDFIKIASAYGIDSARVTSKDELKGVLACVKESSKPFLLEVVVRQEDIPLPK</sequence>
<evidence type="ECO:0000259" key="5">
    <source>
        <dbReference type="Pfam" id="PF02775"/>
    </source>
</evidence>
<comment type="similarity">
    <text evidence="1 3">Belongs to the TPP enzyme family.</text>
</comment>
<dbReference type="InterPro" id="IPR011766">
    <property type="entry name" value="TPP_enzyme_TPP-bd"/>
</dbReference>
<dbReference type="GO" id="GO:0000287">
    <property type="term" value="F:magnesium ion binding"/>
    <property type="evidence" value="ECO:0007669"/>
    <property type="project" value="InterPro"/>
</dbReference>
<evidence type="ECO:0000259" key="6">
    <source>
        <dbReference type="Pfam" id="PF02776"/>
    </source>
</evidence>
<dbReference type="AlphaFoldDB" id="A0A2U1S618"/>
<dbReference type="FunFam" id="3.40.50.970:FF:000007">
    <property type="entry name" value="Acetolactate synthase"/>
    <property type="match status" value="1"/>
</dbReference>
<gene>
    <name evidence="7" type="primary">ilvB_2</name>
    <name evidence="7" type="ORF">MBBWO_13820</name>
</gene>
<feature type="domain" description="Thiamine pyrophosphate enzyme N-terminal TPP-binding" evidence="6">
    <location>
        <begin position="1"/>
        <end position="110"/>
    </location>
</feature>
<dbReference type="Pfam" id="PF00205">
    <property type="entry name" value="TPP_enzyme_M"/>
    <property type="match status" value="1"/>
</dbReference>
<protein>
    <submittedName>
        <fullName evidence="7">Acetolactate synthase large subunit</fullName>
        <ecNumber evidence="7">2.2.1.6</ecNumber>
    </submittedName>
</protein>
<name>A0A2U1S618_9EURY</name>
<feature type="domain" description="Thiamine pyrophosphate enzyme central" evidence="4">
    <location>
        <begin position="180"/>
        <end position="302"/>
    </location>
</feature>
<dbReference type="SUPFAM" id="SSF52518">
    <property type="entry name" value="Thiamin diphosphate-binding fold (THDP-binding)"/>
    <property type="match status" value="2"/>
</dbReference>
<dbReference type="PANTHER" id="PTHR18968">
    <property type="entry name" value="THIAMINE PYROPHOSPHATE ENZYMES"/>
    <property type="match status" value="1"/>
</dbReference>
<evidence type="ECO:0000256" key="1">
    <source>
        <dbReference type="ARBA" id="ARBA00007812"/>
    </source>
</evidence>
<dbReference type="GO" id="GO:0050660">
    <property type="term" value="F:flavin adenine dinucleotide binding"/>
    <property type="evidence" value="ECO:0007669"/>
    <property type="project" value="TreeGrafter"/>
</dbReference>
<feature type="domain" description="Thiamine pyrophosphate enzyme TPP-binding" evidence="5">
    <location>
        <begin position="358"/>
        <end position="505"/>
    </location>
</feature>
<dbReference type="GO" id="GO:0044272">
    <property type="term" value="P:sulfur compound biosynthetic process"/>
    <property type="evidence" value="ECO:0007669"/>
    <property type="project" value="UniProtKB-ARBA"/>
</dbReference>
<dbReference type="InterPro" id="IPR012000">
    <property type="entry name" value="Thiamin_PyroP_enz_cen_dom"/>
</dbReference>